<keyword evidence="3" id="KW-1185">Reference proteome</keyword>
<reference evidence="2" key="1">
    <citation type="submission" date="2023-04" db="EMBL/GenBank/DDBJ databases">
        <authorList>
            <consortium name="ELIXIR-Norway"/>
        </authorList>
    </citation>
    <scope>NUCLEOTIDE SEQUENCE [LARGE SCALE GENOMIC DNA]</scope>
</reference>
<feature type="compositionally biased region" description="Basic and acidic residues" evidence="1">
    <location>
        <begin position="48"/>
        <end position="60"/>
    </location>
</feature>
<feature type="region of interest" description="Disordered" evidence="1">
    <location>
        <begin position="41"/>
        <end position="76"/>
    </location>
</feature>
<dbReference type="EMBL" id="OX460345">
    <property type="protein sequence ID" value="CAI9173674.1"/>
    <property type="molecule type" value="Genomic_DNA"/>
</dbReference>
<name>A0ABN8ZIS9_RANTA</name>
<organism evidence="2 3">
    <name type="scientific">Rangifer tarandus platyrhynchus</name>
    <name type="common">Svalbard reindeer</name>
    <dbReference type="NCBI Taxonomy" id="3082113"/>
    <lineage>
        <taxon>Eukaryota</taxon>
        <taxon>Metazoa</taxon>
        <taxon>Chordata</taxon>
        <taxon>Craniata</taxon>
        <taxon>Vertebrata</taxon>
        <taxon>Euteleostomi</taxon>
        <taxon>Mammalia</taxon>
        <taxon>Eutheria</taxon>
        <taxon>Laurasiatheria</taxon>
        <taxon>Artiodactyla</taxon>
        <taxon>Ruminantia</taxon>
        <taxon>Pecora</taxon>
        <taxon>Cervidae</taxon>
        <taxon>Odocoileinae</taxon>
        <taxon>Rangifer</taxon>
    </lineage>
</organism>
<evidence type="ECO:0000313" key="2">
    <source>
        <dbReference type="EMBL" id="CAI9173674.1"/>
    </source>
</evidence>
<gene>
    <name evidence="2" type="ORF">MRATA1EN1_LOCUS22636</name>
</gene>
<evidence type="ECO:0000256" key="1">
    <source>
        <dbReference type="SAM" id="MobiDB-lite"/>
    </source>
</evidence>
<protein>
    <submittedName>
        <fullName evidence="2">Uncharacterized protein</fullName>
    </submittedName>
</protein>
<proteinExistence type="predicted"/>
<dbReference type="Proteomes" id="UP001176941">
    <property type="component" value="Chromosome 34"/>
</dbReference>
<sequence length="76" mass="8300">MKLGPAGGRFLRRRRAWRERACVVGALHVLPSRGLPALRGPAPGLRVFPDERSWRGRKEAGPGGSAPPRQPPIGRE</sequence>
<accession>A0ABN8ZIS9</accession>
<evidence type="ECO:0000313" key="3">
    <source>
        <dbReference type="Proteomes" id="UP001176941"/>
    </source>
</evidence>